<dbReference type="RefSeq" id="WP_137065198.1">
    <property type="nucleotide sequence ID" value="NZ_CP040748.1"/>
</dbReference>
<comment type="caution">
    <text evidence="3">The sequence shown here is derived from an EMBL/GenBank/DDBJ whole genome shotgun (WGS) entry which is preliminary data.</text>
</comment>
<feature type="region of interest" description="Disordered" evidence="1">
    <location>
        <begin position="1"/>
        <end position="25"/>
    </location>
</feature>
<sequence length="408" mass="42472">MNDDLTGQRVGSALRDHVPSTPQAPFGLDDVKGRADSIRRRRRAGGAALAAFALMATGPVVVTTLTGAPEDLPATTSPSLAPALTLPNKVVLATDAPLDEGTEGDWLIGDGELSGAFPFPAGAQDGLTRVGERWLVEYAVDGERKVYSIDLADGSGRSVDIPTAVAEATTHDLHDVVAVSDDSTLAVFSTPSGELTLIGADGRTRVVATLPSPATPVDLVGDGACLDGGDCEVVVSYGDGSAPELVAGDGTRTVIDADAVAVTAANDDLVVTRDAEASPGEDPCSTVRDRSTLQEVWRSCEVGVESFSPDGTHAVVVDAYQSGSGATRMGLADARTGTQVTWFLPDDDQGIVKDLAWTPQGDIELTSFTYGDQTWHLHHVTVDGTVSRLVEGRRGEDVEPAFILATRP</sequence>
<evidence type="ECO:0000313" key="3">
    <source>
        <dbReference type="EMBL" id="TKI64744.1"/>
    </source>
</evidence>
<keyword evidence="2" id="KW-0472">Membrane</keyword>
<feature type="transmembrane region" description="Helical" evidence="2">
    <location>
        <begin position="47"/>
        <end position="68"/>
    </location>
</feature>
<evidence type="ECO:0000256" key="2">
    <source>
        <dbReference type="SAM" id="Phobius"/>
    </source>
</evidence>
<dbReference type="EMBL" id="SZPY01000001">
    <property type="protein sequence ID" value="TKI64744.1"/>
    <property type="molecule type" value="Genomic_DNA"/>
</dbReference>
<evidence type="ECO:0000313" key="4">
    <source>
        <dbReference type="Proteomes" id="UP000307808"/>
    </source>
</evidence>
<name>A0A4U2YUJ3_9ACTN</name>
<dbReference type="Proteomes" id="UP000307808">
    <property type="component" value="Unassembled WGS sequence"/>
</dbReference>
<evidence type="ECO:0008006" key="5">
    <source>
        <dbReference type="Google" id="ProtNLM"/>
    </source>
</evidence>
<evidence type="ECO:0000256" key="1">
    <source>
        <dbReference type="SAM" id="MobiDB-lite"/>
    </source>
</evidence>
<dbReference type="OrthoDB" id="5176683at2"/>
<dbReference type="AlphaFoldDB" id="A0A4U2YUJ3"/>
<reference evidence="3 4" key="1">
    <citation type="submission" date="2019-04" db="EMBL/GenBank/DDBJ databases">
        <authorList>
            <person name="Dong K."/>
        </authorList>
    </citation>
    <scope>NUCLEOTIDE SEQUENCE [LARGE SCALE GENOMIC DNA]</scope>
    <source>
        <strain evidence="4">dk3543</strain>
    </source>
</reference>
<dbReference type="SUPFAM" id="SSF51004">
    <property type="entry name" value="C-terminal (heme d1) domain of cytochrome cd1-nitrite reductase"/>
    <property type="match status" value="1"/>
</dbReference>
<gene>
    <name evidence="3" type="ORF">FC770_06410</name>
</gene>
<protein>
    <recommendedName>
        <fullName evidence="5">WD40 repeat domain-containing protein</fullName>
    </recommendedName>
</protein>
<keyword evidence="4" id="KW-1185">Reference proteome</keyword>
<dbReference type="InterPro" id="IPR011048">
    <property type="entry name" value="Haem_d1_sf"/>
</dbReference>
<accession>A0A4U2YUJ3</accession>
<keyword evidence="2" id="KW-0812">Transmembrane</keyword>
<organism evidence="3 4">
    <name type="scientific">Nocardioides jishulii</name>
    <dbReference type="NCBI Taxonomy" id="2575440"/>
    <lineage>
        <taxon>Bacteria</taxon>
        <taxon>Bacillati</taxon>
        <taxon>Actinomycetota</taxon>
        <taxon>Actinomycetes</taxon>
        <taxon>Propionibacteriales</taxon>
        <taxon>Nocardioidaceae</taxon>
        <taxon>Nocardioides</taxon>
    </lineage>
</organism>
<keyword evidence="2" id="KW-1133">Transmembrane helix</keyword>
<proteinExistence type="predicted"/>